<dbReference type="SMART" id="SM00347">
    <property type="entry name" value="HTH_MARR"/>
    <property type="match status" value="1"/>
</dbReference>
<reference evidence="2" key="1">
    <citation type="submission" date="2021-11" db="EMBL/GenBank/DDBJ databases">
        <title>The complete genome of Massilia sp sp. G4R7.</title>
        <authorList>
            <person name="Liu L."/>
            <person name="Yue J."/>
            <person name="Yuan J."/>
            <person name="Yang F."/>
            <person name="Li L."/>
        </authorList>
    </citation>
    <scope>NUCLEOTIDE SEQUENCE</scope>
    <source>
        <strain evidence="2">G4R7</strain>
    </source>
</reference>
<protein>
    <submittedName>
        <fullName evidence="2">MarR family transcriptional regulator</fullName>
    </submittedName>
</protein>
<dbReference type="SUPFAM" id="SSF46785">
    <property type="entry name" value="Winged helix' DNA-binding domain"/>
    <property type="match status" value="1"/>
</dbReference>
<proteinExistence type="predicted"/>
<dbReference type="Proteomes" id="UP001179361">
    <property type="component" value="Unassembled WGS sequence"/>
</dbReference>
<gene>
    <name evidence="2" type="ORF">LQ564_10330</name>
</gene>
<dbReference type="InterPro" id="IPR036390">
    <property type="entry name" value="WH_DNA-bd_sf"/>
</dbReference>
<evidence type="ECO:0000313" key="2">
    <source>
        <dbReference type="EMBL" id="MCD2516703.1"/>
    </source>
</evidence>
<sequence length="137" mass="15121">MEAMHAIMHLYRALRAEAGAGGEISHMETKALGYFARHPGATQRDLVQHSGRDKAQVTRLVQGLRDRGLLDARQDEQDRRSTRLYLSPLGETVFVDMHRHGQQLAGQALAGLSEAERGQLAGLLARVQANLRAQGEE</sequence>
<dbReference type="PROSITE" id="PS50995">
    <property type="entry name" value="HTH_MARR_2"/>
    <property type="match status" value="1"/>
</dbReference>
<feature type="domain" description="HTH marR-type" evidence="1">
    <location>
        <begin position="1"/>
        <end position="129"/>
    </location>
</feature>
<comment type="caution">
    <text evidence="2">The sequence shown here is derived from an EMBL/GenBank/DDBJ whole genome shotgun (WGS) entry which is preliminary data.</text>
</comment>
<name>A0ABS8Q4N9_9BURK</name>
<evidence type="ECO:0000259" key="1">
    <source>
        <dbReference type="PROSITE" id="PS50995"/>
    </source>
</evidence>
<dbReference type="PANTHER" id="PTHR33164">
    <property type="entry name" value="TRANSCRIPTIONAL REGULATOR, MARR FAMILY"/>
    <property type="match status" value="1"/>
</dbReference>
<dbReference type="InterPro" id="IPR000835">
    <property type="entry name" value="HTH_MarR-typ"/>
</dbReference>
<dbReference type="PRINTS" id="PR00598">
    <property type="entry name" value="HTHMARR"/>
</dbReference>
<dbReference type="EMBL" id="JAJNOC010000002">
    <property type="protein sequence ID" value="MCD2516703.1"/>
    <property type="molecule type" value="Genomic_DNA"/>
</dbReference>
<organism evidence="2 3">
    <name type="scientific">Massilia phyllostachyos</name>
    <dbReference type="NCBI Taxonomy" id="2898585"/>
    <lineage>
        <taxon>Bacteria</taxon>
        <taxon>Pseudomonadati</taxon>
        <taxon>Pseudomonadota</taxon>
        <taxon>Betaproteobacteria</taxon>
        <taxon>Burkholderiales</taxon>
        <taxon>Oxalobacteraceae</taxon>
        <taxon>Telluria group</taxon>
        <taxon>Massilia</taxon>
    </lineage>
</organism>
<dbReference type="Pfam" id="PF12802">
    <property type="entry name" value="MarR_2"/>
    <property type="match status" value="1"/>
</dbReference>
<dbReference type="InterPro" id="IPR036388">
    <property type="entry name" value="WH-like_DNA-bd_sf"/>
</dbReference>
<dbReference type="Gene3D" id="1.10.10.10">
    <property type="entry name" value="Winged helix-like DNA-binding domain superfamily/Winged helix DNA-binding domain"/>
    <property type="match status" value="1"/>
</dbReference>
<dbReference type="RefSeq" id="WP_231058007.1">
    <property type="nucleotide sequence ID" value="NZ_JAJNOC010000002.1"/>
</dbReference>
<dbReference type="PANTHER" id="PTHR33164:SF57">
    <property type="entry name" value="MARR-FAMILY TRANSCRIPTIONAL REGULATOR"/>
    <property type="match status" value="1"/>
</dbReference>
<accession>A0ABS8Q4N9</accession>
<evidence type="ECO:0000313" key="3">
    <source>
        <dbReference type="Proteomes" id="UP001179361"/>
    </source>
</evidence>
<keyword evidence="3" id="KW-1185">Reference proteome</keyword>
<dbReference type="InterPro" id="IPR039422">
    <property type="entry name" value="MarR/SlyA-like"/>
</dbReference>